<feature type="region of interest" description="Disordered" evidence="1">
    <location>
        <begin position="236"/>
        <end position="273"/>
    </location>
</feature>
<evidence type="ECO:0000313" key="3">
    <source>
        <dbReference type="EMBL" id="MBB5223547.1"/>
    </source>
</evidence>
<dbReference type="InterPro" id="IPR017592">
    <property type="entry name" value="Pilus_assmbl_Flp-typ_CpaB"/>
</dbReference>
<evidence type="ECO:0000259" key="2">
    <source>
        <dbReference type="SMART" id="SM00858"/>
    </source>
</evidence>
<dbReference type="InterPro" id="IPR013974">
    <property type="entry name" value="SAF"/>
</dbReference>
<organism evidence="3 4">
    <name type="scientific">Amaricoccus macauensis</name>
    <dbReference type="NCBI Taxonomy" id="57001"/>
    <lineage>
        <taxon>Bacteria</taxon>
        <taxon>Pseudomonadati</taxon>
        <taxon>Pseudomonadota</taxon>
        <taxon>Alphaproteobacteria</taxon>
        <taxon>Rhodobacterales</taxon>
        <taxon>Paracoccaceae</taxon>
        <taxon>Amaricoccus</taxon>
    </lineage>
</organism>
<keyword evidence="4" id="KW-1185">Reference proteome</keyword>
<evidence type="ECO:0000313" key="4">
    <source>
        <dbReference type="Proteomes" id="UP000549457"/>
    </source>
</evidence>
<dbReference type="CDD" id="cd11614">
    <property type="entry name" value="SAF_CpaB_FlgA_like"/>
    <property type="match status" value="1"/>
</dbReference>
<evidence type="ECO:0000256" key="1">
    <source>
        <dbReference type="SAM" id="MobiDB-lite"/>
    </source>
</evidence>
<dbReference type="EMBL" id="JACHFM010000003">
    <property type="protein sequence ID" value="MBB5223547.1"/>
    <property type="molecule type" value="Genomic_DNA"/>
</dbReference>
<protein>
    <submittedName>
        <fullName evidence="3">Pilus assembly protein CpaB</fullName>
    </submittedName>
</protein>
<proteinExistence type="predicted"/>
<gene>
    <name evidence="3" type="ORF">HNP73_003494</name>
</gene>
<sequence>MRMVLVILAALIVAGGTGFYVMQSLRPAPPEPVRAEAPAPRLQVYVAARAIPVGTILTPGQLGRMAIDDRALGPEMIVADDAGSTLLAGSVARQPLAAGLPIARSAIVQPGERGFLAAVLPRGKRAITIPVDEIGSLSGLALPGDRVDVLLTYALTSTNGDAEPVRASETVLRGLRVLAFDQRLGPRPEDLTTAFEATPVARTATLEVSPREAEVVTLMQTLGTLSLTLNSVRDDADDASGDKLELTGGPLHPSDAPMRPNRLTLSSDVTSTSRVQVVRGTTAHATMPSPSAAPAPAE</sequence>
<dbReference type="RefSeq" id="WP_184152497.1">
    <property type="nucleotide sequence ID" value="NZ_JACHFM010000003.1"/>
</dbReference>
<accession>A0A840SNG8</accession>
<dbReference type="Pfam" id="PF16976">
    <property type="entry name" value="RcpC"/>
    <property type="match status" value="1"/>
</dbReference>
<dbReference type="SMART" id="SM00858">
    <property type="entry name" value="SAF"/>
    <property type="match status" value="1"/>
</dbReference>
<comment type="caution">
    <text evidence="3">The sequence shown here is derived from an EMBL/GenBank/DDBJ whole genome shotgun (WGS) entry which is preliminary data.</text>
</comment>
<feature type="domain" description="SAF" evidence="2">
    <location>
        <begin position="42"/>
        <end position="108"/>
    </location>
</feature>
<dbReference type="Proteomes" id="UP000549457">
    <property type="component" value="Unassembled WGS sequence"/>
</dbReference>
<reference evidence="3 4" key="1">
    <citation type="submission" date="2020-08" db="EMBL/GenBank/DDBJ databases">
        <title>Genomic Encyclopedia of Type Strains, Phase IV (KMG-IV): sequencing the most valuable type-strain genomes for metagenomic binning, comparative biology and taxonomic classification.</title>
        <authorList>
            <person name="Goeker M."/>
        </authorList>
    </citation>
    <scope>NUCLEOTIDE SEQUENCE [LARGE SCALE GENOMIC DNA]</scope>
    <source>
        <strain evidence="3 4">DSM 101730</strain>
    </source>
</reference>
<name>A0A840SNG8_9RHOB</name>
<dbReference type="NCBIfam" id="TIGR03177">
    <property type="entry name" value="pilus_cpaB"/>
    <property type="match status" value="1"/>
</dbReference>
<dbReference type="InterPro" id="IPR031571">
    <property type="entry name" value="RcpC_dom"/>
</dbReference>
<feature type="compositionally biased region" description="Polar residues" evidence="1">
    <location>
        <begin position="263"/>
        <end position="273"/>
    </location>
</feature>
<dbReference type="AlphaFoldDB" id="A0A840SNG8"/>
<feature type="region of interest" description="Disordered" evidence="1">
    <location>
        <begin position="279"/>
        <end position="298"/>
    </location>
</feature>